<proteinExistence type="predicted"/>
<dbReference type="PANTHER" id="PTHR23222">
    <property type="entry name" value="PROHIBITIN"/>
    <property type="match status" value="1"/>
</dbReference>
<dbReference type="GO" id="GO:0007005">
    <property type="term" value="P:mitochondrion organization"/>
    <property type="evidence" value="ECO:0007669"/>
    <property type="project" value="TreeGrafter"/>
</dbReference>
<sequence length="282" mass="32379">MEDYRPEGQIQIKNFKLIATIVGALILTIIFWNRITVTIESGHKGVLYERFSGGVSETAQPYGPGFHFIAPWNDMIVYETRQQEMKEKMEVLSSNLLKIELDVTVLYEPVSDDLGLLEVRRGKNYPEKVVRPFTRSVVRQVMAQYLPEEINTTKRELIEDQIFEEVKAKMAENYVQVNDILIRNIVLPPSLQAAIERKLKQEQESLEYEFRIQKAQKEAERKKIEADGIRAFQEIVNKSITKDLLKWKGIEATENLAKSTNSKIIVIGNGDQGLPVILNAEK</sequence>
<dbReference type="CDD" id="cd03401">
    <property type="entry name" value="SPFH_prohibitin"/>
    <property type="match status" value="1"/>
</dbReference>
<dbReference type="RefSeq" id="WP_147014983.1">
    <property type="nucleotide sequence ID" value="NZ_VORB01000008.1"/>
</dbReference>
<evidence type="ECO:0000256" key="1">
    <source>
        <dbReference type="ARBA" id="ARBA00004167"/>
    </source>
</evidence>
<evidence type="ECO:0000256" key="2">
    <source>
        <dbReference type="ARBA" id="ARBA00023136"/>
    </source>
</evidence>
<dbReference type="EMBL" id="VORB01000008">
    <property type="protein sequence ID" value="TXC77095.1"/>
    <property type="molecule type" value="Genomic_DNA"/>
</dbReference>
<reference evidence="5 6" key="1">
    <citation type="submission" date="2019-08" db="EMBL/GenBank/DDBJ databases">
        <title>Genome of Luteibaculum oceani JCM 18817.</title>
        <authorList>
            <person name="Bowman J.P."/>
        </authorList>
    </citation>
    <scope>NUCLEOTIDE SEQUENCE [LARGE SCALE GENOMIC DNA]</scope>
    <source>
        <strain evidence="5 6">JCM 18817</strain>
    </source>
</reference>
<accession>A0A5C6V231</accession>
<dbReference type="Proteomes" id="UP000321168">
    <property type="component" value="Unassembled WGS sequence"/>
</dbReference>
<name>A0A5C6V231_9FLAO</name>
<dbReference type="InterPro" id="IPR000163">
    <property type="entry name" value="Prohibitin"/>
</dbReference>
<evidence type="ECO:0000313" key="5">
    <source>
        <dbReference type="EMBL" id="TXC77095.1"/>
    </source>
</evidence>
<comment type="subcellular location">
    <subcellularLocation>
        <location evidence="1">Membrane</location>
        <topology evidence="1">Single-pass membrane protein</topology>
    </subcellularLocation>
</comment>
<dbReference type="InterPro" id="IPR001107">
    <property type="entry name" value="Band_7"/>
</dbReference>
<evidence type="ECO:0000313" key="6">
    <source>
        <dbReference type="Proteomes" id="UP000321168"/>
    </source>
</evidence>
<comment type="caution">
    <text evidence="5">The sequence shown here is derived from an EMBL/GenBank/DDBJ whole genome shotgun (WGS) entry which is preliminary data.</text>
</comment>
<keyword evidence="3" id="KW-1133">Transmembrane helix</keyword>
<protein>
    <submittedName>
        <fullName evidence="5">Prohibitin family protein</fullName>
    </submittedName>
</protein>
<dbReference type="AlphaFoldDB" id="A0A5C6V231"/>
<dbReference type="SUPFAM" id="SSF117892">
    <property type="entry name" value="Band 7/SPFH domain"/>
    <property type="match status" value="1"/>
</dbReference>
<dbReference type="Gene3D" id="3.30.479.30">
    <property type="entry name" value="Band 7 domain"/>
    <property type="match status" value="1"/>
</dbReference>
<keyword evidence="6" id="KW-1185">Reference proteome</keyword>
<dbReference type="OrthoDB" id="9792660at2"/>
<dbReference type="GO" id="GO:0016020">
    <property type="term" value="C:membrane"/>
    <property type="evidence" value="ECO:0007669"/>
    <property type="project" value="UniProtKB-SubCell"/>
</dbReference>
<feature type="domain" description="Band 7" evidence="4">
    <location>
        <begin position="35"/>
        <end position="199"/>
    </location>
</feature>
<keyword evidence="2 3" id="KW-0472">Membrane</keyword>
<gene>
    <name evidence="5" type="ORF">FRX97_09535</name>
</gene>
<dbReference type="PANTHER" id="PTHR23222:SF1">
    <property type="entry name" value="PROHIBITIN-2"/>
    <property type="match status" value="1"/>
</dbReference>
<dbReference type="InterPro" id="IPR036013">
    <property type="entry name" value="Band_7/SPFH_dom_sf"/>
</dbReference>
<dbReference type="Pfam" id="PF01145">
    <property type="entry name" value="Band_7"/>
    <property type="match status" value="1"/>
</dbReference>
<feature type="transmembrane region" description="Helical" evidence="3">
    <location>
        <begin position="12"/>
        <end position="32"/>
    </location>
</feature>
<organism evidence="5 6">
    <name type="scientific">Luteibaculum oceani</name>
    <dbReference type="NCBI Taxonomy" id="1294296"/>
    <lineage>
        <taxon>Bacteria</taxon>
        <taxon>Pseudomonadati</taxon>
        <taxon>Bacteroidota</taxon>
        <taxon>Flavobacteriia</taxon>
        <taxon>Flavobacteriales</taxon>
        <taxon>Luteibaculaceae</taxon>
        <taxon>Luteibaculum</taxon>
    </lineage>
</organism>
<evidence type="ECO:0000259" key="4">
    <source>
        <dbReference type="SMART" id="SM00244"/>
    </source>
</evidence>
<keyword evidence="3" id="KW-0812">Transmembrane</keyword>
<evidence type="ECO:0000256" key="3">
    <source>
        <dbReference type="SAM" id="Phobius"/>
    </source>
</evidence>
<dbReference type="SMART" id="SM00244">
    <property type="entry name" value="PHB"/>
    <property type="match status" value="1"/>
</dbReference>